<feature type="compositionally biased region" description="Basic and acidic residues" evidence="1">
    <location>
        <begin position="24"/>
        <end position="38"/>
    </location>
</feature>
<comment type="caution">
    <text evidence="2">The sequence shown here is derived from an EMBL/GenBank/DDBJ whole genome shotgun (WGS) entry which is preliminary data.</text>
</comment>
<sequence>MIGTMLGFVTGSGILATSSTVSDRTGHVRQQEELQRVG</sequence>
<gene>
    <name evidence="2" type="ORF">QO014_001028</name>
</gene>
<evidence type="ECO:0000313" key="3">
    <source>
        <dbReference type="Proteomes" id="UP001241603"/>
    </source>
</evidence>
<protein>
    <submittedName>
        <fullName evidence="2">Uncharacterized protein</fullName>
    </submittedName>
</protein>
<evidence type="ECO:0000313" key="2">
    <source>
        <dbReference type="EMBL" id="MDQ0436658.1"/>
    </source>
</evidence>
<evidence type="ECO:0000256" key="1">
    <source>
        <dbReference type="SAM" id="MobiDB-lite"/>
    </source>
</evidence>
<dbReference type="EMBL" id="JAUSVO010000001">
    <property type="protein sequence ID" value="MDQ0436658.1"/>
    <property type="molecule type" value="Genomic_DNA"/>
</dbReference>
<proteinExistence type="predicted"/>
<dbReference type="Proteomes" id="UP001241603">
    <property type="component" value="Unassembled WGS sequence"/>
</dbReference>
<reference evidence="2 3" key="1">
    <citation type="submission" date="2023-07" db="EMBL/GenBank/DDBJ databases">
        <title>Genomic Encyclopedia of Type Strains, Phase IV (KMG-IV): sequencing the most valuable type-strain genomes for metagenomic binning, comparative biology and taxonomic classification.</title>
        <authorList>
            <person name="Goeker M."/>
        </authorList>
    </citation>
    <scope>NUCLEOTIDE SEQUENCE [LARGE SCALE GENOMIC DNA]</scope>
    <source>
        <strain evidence="2 3">B6-8</strain>
    </source>
</reference>
<feature type="region of interest" description="Disordered" evidence="1">
    <location>
        <begin position="19"/>
        <end position="38"/>
    </location>
</feature>
<accession>A0ABU0H2X6</accession>
<name>A0ABU0H2X6_9HYPH</name>
<keyword evidence="3" id="KW-1185">Reference proteome</keyword>
<organism evidence="2 3">
    <name type="scientific">Kaistia dalseonensis</name>
    <dbReference type="NCBI Taxonomy" id="410840"/>
    <lineage>
        <taxon>Bacteria</taxon>
        <taxon>Pseudomonadati</taxon>
        <taxon>Pseudomonadota</taxon>
        <taxon>Alphaproteobacteria</taxon>
        <taxon>Hyphomicrobiales</taxon>
        <taxon>Kaistiaceae</taxon>
        <taxon>Kaistia</taxon>
    </lineage>
</organism>